<feature type="binding site" evidence="14">
    <location>
        <position position="362"/>
    </location>
    <ligand>
        <name>Zn(2+)</name>
        <dbReference type="ChEBI" id="CHEBI:29105"/>
        <label>2</label>
    </ligand>
</feature>
<proteinExistence type="inferred from homology"/>
<name>A0A0M4EGY6_DROBS</name>
<dbReference type="EMBL" id="CP012525">
    <property type="protein sequence ID" value="ALC43765.1"/>
    <property type="molecule type" value="Genomic_DNA"/>
</dbReference>
<reference evidence="16 17" key="1">
    <citation type="submission" date="2015-08" db="EMBL/GenBank/DDBJ databases">
        <title>Ancestral chromatin configuration constrains chromatin evolution on differentiating sex chromosomes in Drosophila.</title>
        <authorList>
            <person name="Zhou Q."/>
            <person name="Bachtrog D."/>
        </authorList>
    </citation>
    <scope>NUCLEOTIDE SEQUENCE [LARGE SCALE GENOMIC DNA]</scope>
    <source>
        <tissue evidence="16">Whole larvae</tissue>
    </source>
</reference>
<evidence type="ECO:0000256" key="4">
    <source>
        <dbReference type="ARBA" id="ARBA00022475"/>
    </source>
</evidence>
<keyword evidence="9 14" id="KW-0460">Magnesium</keyword>
<dbReference type="InterPro" id="IPR001952">
    <property type="entry name" value="Alkaline_phosphatase"/>
</dbReference>
<feature type="binding site" evidence="14">
    <location>
        <position position="363"/>
    </location>
    <ligand>
        <name>Zn(2+)</name>
        <dbReference type="ChEBI" id="CHEBI:29105"/>
        <label>2</label>
    </ligand>
</feature>
<dbReference type="SUPFAM" id="SSF53649">
    <property type="entry name" value="Alkaline phosphatase-like"/>
    <property type="match status" value="1"/>
</dbReference>
<dbReference type="EC" id="3.1.3.1" evidence="3"/>
<keyword evidence="10" id="KW-0472">Membrane</keyword>
<comment type="cofactor">
    <cofactor evidence="14">
        <name>Zn(2+)</name>
        <dbReference type="ChEBI" id="CHEBI:29105"/>
    </cofactor>
    <text evidence="14">Binds 2 Zn(2+) ions.</text>
</comment>
<evidence type="ECO:0000313" key="16">
    <source>
        <dbReference type="EMBL" id="ALC43765.1"/>
    </source>
</evidence>
<keyword evidence="5" id="KW-0336">GPI-anchor</keyword>
<feature type="binding site" evidence="14">
    <location>
        <position position="321"/>
    </location>
    <ligand>
        <name>Zn(2+)</name>
        <dbReference type="ChEBI" id="CHEBI:29105"/>
        <label>2</label>
    </ligand>
</feature>
<accession>A0A0M4EGY6</accession>
<evidence type="ECO:0000256" key="7">
    <source>
        <dbReference type="ARBA" id="ARBA00022801"/>
    </source>
</evidence>
<dbReference type="PRINTS" id="PR00113">
    <property type="entry name" value="ALKPHPHTASE"/>
</dbReference>
<dbReference type="AlphaFoldDB" id="A0A0M4EGY6"/>
<dbReference type="Pfam" id="PF00245">
    <property type="entry name" value="Alk_phosphatase"/>
    <property type="match status" value="1"/>
</dbReference>
<feature type="active site" description="Phosphoserine intermediate" evidence="13">
    <location>
        <position position="97"/>
    </location>
</feature>
<keyword evidence="11" id="KW-0325">Glycoprotein</keyword>
<keyword evidence="7" id="KW-0378">Hydrolase</keyword>
<dbReference type="SMART" id="SM00098">
    <property type="entry name" value="alkPPc"/>
    <property type="match status" value="1"/>
</dbReference>
<keyword evidence="8 14" id="KW-0862">Zinc</keyword>
<evidence type="ECO:0000256" key="15">
    <source>
        <dbReference type="RuleBase" id="RU003946"/>
    </source>
</evidence>
<feature type="binding site" evidence="14">
    <location>
        <position position="162"/>
    </location>
    <ligand>
        <name>Mg(2+)</name>
        <dbReference type="ChEBI" id="CHEBI:18420"/>
    </ligand>
</feature>
<feature type="binding site" evidence="14">
    <location>
        <position position="160"/>
    </location>
    <ligand>
        <name>Mg(2+)</name>
        <dbReference type="ChEBI" id="CHEBI:18420"/>
    </ligand>
</feature>
<feature type="binding site" evidence="14">
    <location>
        <position position="47"/>
    </location>
    <ligand>
        <name>Zn(2+)</name>
        <dbReference type="ChEBI" id="CHEBI:29105"/>
        <label>2</label>
    </ligand>
</feature>
<dbReference type="Gene3D" id="3.40.720.10">
    <property type="entry name" value="Alkaline Phosphatase, subunit A"/>
    <property type="match status" value="1"/>
</dbReference>
<evidence type="ECO:0000256" key="13">
    <source>
        <dbReference type="PIRSR" id="PIRSR601952-1"/>
    </source>
</evidence>
<evidence type="ECO:0000256" key="11">
    <source>
        <dbReference type="ARBA" id="ARBA00023180"/>
    </source>
</evidence>
<dbReference type="OMA" id="NDCAGAR"/>
<feature type="binding site" evidence="14">
    <location>
        <position position="316"/>
    </location>
    <ligand>
        <name>Mg(2+)</name>
        <dbReference type="ChEBI" id="CHEBI:18420"/>
    </ligand>
</feature>
<feature type="non-terminal residue" evidence="16">
    <location>
        <position position="1"/>
    </location>
</feature>
<keyword evidence="6 14" id="KW-0479">Metal-binding</keyword>
<evidence type="ECO:0000256" key="3">
    <source>
        <dbReference type="ARBA" id="ARBA00012647"/>
    </source>
</evidence>
<evidence type="ECO:0000256" key="10">
    <source>
        <dbReference type="ARBA" id="ARBA00023136"/>
    </source>
</evidence>
<keyword evidence="17" id="KW-1185">Reference proteome</keyword>
<evidence type="ECO:0000256" key="1">
    <source>
        <dbReference type="ARBA" id="ARBA00004609"/>
    </source>
</evidence>
<dbReference type="SMR" id="A0A0M4EGY6"/>
<organism evidence="16 17">
    <name type="scientific">Drosophila busckii</name>
    <name type="common">Fruit fly</name>
    <dbReference type="NCBI Taxonomy" id="30019"/>
    <lineage>
        <taxon>Eukaryota</taxon>
        <taxon>Metazoa</taxon>
        <taxon>Ecdysozoa</taxon>
        <taxon>Arthropoda</taxon>
        <taxon>Hexapoda</taxon>
        <taxon>Insecta</taxon>
        <taxon>Pterygota</taxon>
        <taxon>Neoptera</taxon>
        <taxon>Endopterygota</taxon>
        <taxon>Diptera</taxon>
        <taxon>Brachycera</taxon>
        <taxon>Muscomorpha</taxon>
        <taxon>Ephydroidea</taxon>
        <taxon>Drosophilidae</taxon>
        <taxon>Drosophila</taxon>
    </lineage>
</organism>
<evidence type="ECO:0000256" key="5">
    <source>
        <dbReference type="ARBA" id="ARBA00022622"/>
    </source>
</evidence>
<feature type="binding site" evidence="14">
    <location>
        <position position="445"/>
    </location>
    <ligand>
        <name>Zn(2+)</name>
        <dbReference type="ChEBI" id="CHEBI:29105"/>
        <label>2</label>
    </ligand>
</feature>
<evidence type="ECO:0000256" key="8">
    <source>
        <dbReference type="ARBA" id="ARBA00022833"/>
    </source>
</evidence>
<sequence length="498" mass="54859">PSWNVKNKDTLKKKEFWYQDAYSEVTRKLLVERNYFLAKNIIFFIGDGMSVPTVTAGRIYEGQLKGIIGERNRLEFEKFEHVGLSKTYCADRQVADSACTASAYLCGAKANYRTIGVSADVKLDDCAAAKKPSNQLSSIAEWALRAHKSAGLVTTTRVTHASPSGLYAHTSNRDFESDFDVKDLGQNPANCPDIADQLVTGEVGKRLRVVLGGGTSKFLPNTVTDKYGKKGQRLDGRNLIDEWKKNKRGRVHTVFDRTELSKINPSRTDYLLGLFNSSHLAYNLDDSIDTPSLSEMTAAAIKVLSNDPAGYFLFVEGGRIDHAHHETKAKKALDETAQFSAAVKRALQMTNPWETLIVVSADHGHTMTINGYPDINNSITGLNSELSDKDNKPFATLSYANGADFEKFFTTNADGKVERVDLTNANIGHKDTIYPHGVPMAEETHGGGDVAVYANGPWAHLFTGVYEQSTLPHLMAYASCIGPGTTYCSLRPRNPYLH</sequence>
<dbReference type="PANTHER" id="PTHR11596">
    <property type="entry name" value="ALKALINE PHOSPHATASE"/>
    <property type="match status" value="1"/>
</dbReference>
<comment type="similarity">
    <text evidence="2 15">Belongs to the alkaline phosphatase family.</text>
</comment>
<dbReference type="OrthoDB" id="5818554at2759"/>
<keyword evidence="4" id="KW-1003">Cell membrane</keyword>
<dbReference type="CDD" id="cd16012">
    <property type="entry name" value="ALP"/>
    <property type="match status" value="1"/>
</dbReference>
<feature type="binding site" evidence="14">
    <location>
        <position position="325"/>
    </location>
    <ligand>
        <name>Zn(2+)</name>
        <dbReference type="ChEBI" id="CHEBI:29105"/>
        <label>2</label>
    </ligand>
</feature>
<dbReference type="GO" id="GO:0098552">
    <property type="term" value="C:side of membrane"/>
    <property type="evidence" value="ECO:0007669"/>
    <property type="project" value="UniProtKB-KW"/>
</dbReference>
<protein>
    <recommendedName>
        <fullName evidence="3">alkaline phosphatase</fullName>
        <ecNumber evidence="3">3.1.3.1</ecNumber>
    </recommendedName>
</protein>
<gene>
    <name evidence="16" type="ORF">Dbus_chr3Lg931</name>
</gene>
<dbReference type="InterPro" id="IPR017850">
    <property type="entry name" value="Alkaline_phosphatase_core_sf"/>
</dbReference>
<dbReference type="STRING" id="30019.A0A0M4EGY6"/>
<evidence type="ECO:0000256" key="14">
    <source>
        <dbReference type="PIRSR" id="PIRSR601952-2"/>
    </source>
</evidence>
<dbReference type="GO" id="GO:0004035">
    <property type="term" value="F:alkaline phosphatase activity"/>
    <property type="evidence" value="ECO:0007669"/>
    <property type="project" value="UniProtKB-EC"/>
</dbReference>
<keyword evidence="12" id="KW-0449">Lipoprotein</keyword>
<comment type="subcellular location">
    <subcellularLocation>
        <location evidence="1">Cell membrane</location>
        <topology evidence="1">Lipid-anchor</topology>
        <topology evidence="1">GPI-anchor</topology>
    </subcellularLocation>
</comment>
<dbReference type="GO" id="GO:0046872">
    <property type="term" value="F:metal ion binding"/>
    <property type="evidence" value="ECO:0007669"/>
    <property type="project" value="UniProtKB-KW"/>
</dbReference>
<dbReference type="PANTHER" id="PTHR11596:SF95">
    <property type="entry name" value="ALKALINE PHOSPHATASE-RELATED"/>
    <property type="match status" value="1"/>
</dbReference>
<dbReference type="GO" id="GO:0005886">
    <property type="term" value="C:plasma membrane"/>
    <property type="evidence" value="ECO:0007669"/>
    <property type="project" value="UniProtKB-SubCell"/>
</dbReference>
<evidence type="ECO:0000256" key="9">
    <source>
        <dbReference type="ARBA" id="ARBA00022842"/>
    </source>
</evidence>
<comment type="cofactor">
    <cofactor evidence="14">
        <name>Mg(2+)</name>
        <dbReference type="ChEBI" id="CHEBI:18420"/>
    </cofactor>
    <text evidence="14">Binds 1 Mg(2+) ion.</text>
</comment>
<dbReference type="Proteomes" id="UP000494163">
    <property type="component" value="Chromosome 3L"/>
</dbReference>
<evidence type="ECO:0000256" key="2">
    <source>
        <dbReference type="ARBA" id="ARBA00005984"/>
    </source>
</evidence>
<feature type="binding site" evidence="14">
    <location>
        <position position="47"/>
    </location>
    <ligand>
        <name>Mg(2+)</name>
        <dbReference type="ChEBI" id="CHEBI:18420"/>
    </ligand>
</feature>
<evidence type="ECO:0000256" key="12">
    <source>
        <dbReference type="ARBA" id="ARBA00023288"/>
    </source>
</evidence>
<dbReference type="FunFam" id="3.40.720.10:FF:000008">
    <property type="entry name" value="Alkaline phosphatase"/>
    <property type="match status" value="1"/>
</dbReference>
<evidence type="ECO:0000256" key="6">
    <source>
        <dbReference type="ARBA" id="ARBA00022723"/>
    </source>
</evidence>
<evidence type="ECO:0000313" key="17">
    <source>
        <dbReference type="Proteomes" id="UP000494163"/>
    </source>
</evidence>